<dbReference type="InterPro" id="IPR052039">
    <property type="entry name" value="Caspase-related_regulators"/>
</dbReference>
<dbReference type="SUPFAM" id="SSF52129">
    <property type="entry name" value="Caspase-like"/>
    <property type="match status" value="1"/>
</dbReference>
<sequence>MLRRLLIPALALVLAPFAAQARSVALVIGNDAYANVPRLQKAVNDARSISTELERLGFVVRRVENVDQRSMSKALVAFDADIQAGDRALFFYSGHGFEIGGTNYLLPTDVPAARSNEADLVRDASFPVDRIIDGIREKGAGVAILVLDACRDNPFAAPGTRSTAQSRGLARVDAPEGVFVLMSAGQKQEALDRLSDADDNPNSVFTRTFLGELDKAGRTLVQIAKTTQVKVKDLARSVGYDQTPAYYDQVIGDVVLWDAGATPQAGQPPAVDAQHVATNVPTQIHTHDNTQAGAGVTLGAGVTIGPGVIIGGKDAKIALQNPANAPKDDGTQRLITVQGGTPPAGGQQLAMVQPDAKVGQLGQGGGRAPIANFMRSNAGWTVTLSTPEPAVAITYRVGETGEYRDTGLLDVLDQRTGQRMPNPSFQLSGKAQAAIIQVRYQTADGAVVGPFPIRFDPDVALFDTQRKALEQIWPSWVEFRDFNGTLVYFTTLMSYRCAITEVRYGLDGAEPLRRFDLPSCNAKDPFSIPSNATTYLKVPPKTKSISIRITWRDGTQSDVNTIERE</sequence>
<feature type="signal peptide" evidence="1">
    <location>
        <begin position="1"/>
        <end position="21"/>
    </location>
</feature>
<gene>
    <name evidence="3" type="ORF">QO011_004348</name>
</gene>
<evidence type="ECO:0000256" key="1">
    <source>
        <dbReference type="SAM" id="SignalP"/>
    </source>
</evidence>
<accession>A0ABU0JAN3</accession>
<feature type="chain" id="PRO_5046784795" description="Caspase family p20 domain-containing protein" evidence="1">
    <location>
        <begin position="22"/>
        <end position="565"/>
    </location>
</feature>
<comment type="caution">
    <text evidence="3">The sequence shown here is derived from an EMBL/GenBank/DDBJ whole genome shotgun (WGS) entry which is preliminary data.</text>
</comment>
<evidence type="ECO:0000313" key="3">
    <source>
        <dbReference type="EMBL" id="MDQ0471325.1"/>
    </source>
</evidence>
<dbReference type="PANTHER" id="PTHR22576">
    <property type="entry name" value="MUCOSA ASSOCIATED LYMPHOID TISSUE LYMPHOMA TRANSLOCATION PROTEIN 1/PARACASPASE"/>
    <property type="match status" value="1"/>
</dbReference>
<dbReference type="InterPro" id="IPR001309">
    <property type="entry name" value="Pept_C14_p20"/>
</dbReference>
<keyword evidence="4" id="KW-1185">Reference proteome</keyword>
<dbReference type="PANTHER" id="PTHR22576:SF37">
    <property type="entry name" value="MUCOSA-ASSOCIATED LYMPHOID TISSUE LYMPHOMA TRANSLOCATION PROTEIN 1"/>
    <property type="match status" value="1"/>
</dbReference>
<reference evidence="3 4" key="1">
    <citation type="submission" date="2023-07" db="EMBL/GenBank/DDBJ databases">
        <title>Genomic Encyclopedia of Type Strains, Phase IV (KMG-IV): sequencing the most valuable type-strain genomes for metagenomic binning, comparative biology and taxonomic classification.</title>
        <authorList>
            <person name="Goeker M."/>
        </authorList>
    </citation>
    <scope>NUCLEOTIDE SEQUENCE [LARGE SCALE GENOMIC DNA]</scope>
    <source>
        <strain evidence="3 4">DSM 19619</strain>
    </source>
</reference>
<evidence type="ECO:0000313" key="4">
    <source>
        <dbReference type="Proteomes" id="UP001242480"/>
    </source>
</evidence>
<name>A0ABU0JAN3_9HYPH</name>
<feature type="domain" description="Caspase family p20" evidence="2">
    <location>
        <begin position="21"/>
        <end position="98"/>
    </location>
</feature>
<protein>
    <recommendedName>
        <fullName evidence="2">Caspase family p20 domain-containing protein</fullName>
    </recommendedName>
</protein>
<dbReference type="Pfam" id="PF00656">
    <property type="entry name" value="Peptidase_C14"/>
    <property type="match status" value="1"/>
</dbReference>
<organism evidence="3 4">
    <name type="scientific">Labrys wisconsinensis</name>
    <dbReference type="NCBI Taxonomy" id="425677"/>
    <lineage>
        <taxon>Bacteria</taxon>
        <taxon>Pseudomonadati</taxon>
        <taxon>Pseudomonadota</taxon>
        <taxon>Alphaproteobacteria</taxon>
        <taxon>Hyphomicrobiales</taxon>
        <taxon>Xanthobacteraceae</taxon>
        <taxon>Labrys</taxon>
    </lineage>
</organism>
<evidence type="ECO:0000259" key="2">
    <source>
        <dbReference type="PROSITE" id="PS50208"/>
    </source>
</evidence>
<dbReference type="Gene3D" id="3.40.50.1460">
    <property type="match status" value="1"/>
</dbReference>
<dbReference type="InterPro" id="IPR011600">
    <property type="entry name" value="Pept_C14_caspase"/>
</dbReference>
<dbReference type="EMBL" id="JAUSVX010000008">
    <property type="protein sequence ID" value="MDQ0471325.1"/>
    <property type="molecule type" value="Genomic_DNA"/>
</dbReference>
<proteinExistence type="predicted"/>
<dbReference type="InterPro" id="IPR029030">
    <property type="entry name" value="Caspase-like_dom_sf"/>
</dbReference>
<keyword evidence="1" id="KW-0732">Signal</keyword>
<dbReference type="RefSeq" id="WP_307276240.1">
    <property type="nucleotide sequence ID" value="NZ_JAUSVX010000008.1"/>
</dbReference>
<dbReference type="PROSITE" id="PS50208">
    <property type="entry name" value="CASPASE_P20"/>
    <property type="match status" value="1"/>
</dbReference>
<dbReference type="Proteomes" id="UP001242480">
    <property type="component" value="Unassembled WGS sequence"/>
</dbReference>